<evidence type="ECO:0000259" key="2">
    <source>
        <dbReference type="PROSITE" id="PS50853"/>
    </source>
</evidence>
<dbReference type="InterPro" id="IPR036116">
    <property type="entry name" value="FN3_sf"/>
</dbReference>
<feature type="domain" description="Fibronectin type-III" evidence="2">
    <location>
        <begin position="1538"/>
        <end position="1635"/>
    </location>
</feature>
<gene>
    <name evidence="4" type="primary">LOC102744785</name>
</gene>
<dbReference type="FunFam" id="2.60.40.10:FF:001135">
    <property type="entry name" value="Usherin"/>
    <property type="match status" value="1"/>
</dbReference>
<keyword evidence="1" id="KW-1133">Transmembrane helix</keyword>
<dbReference type="InterPro" id="IPR003961">
    <property type="entry name" value="FN3_dom"/>
</dbReference>
<dbReference type="FunFam" id="2.60.40.10:FF:001255">
    <property type="entry name" value="usherin"/>
    <property type="match status" value="1"/>
</dbReference>
<dbReference type="KEGG" id="lww:102744785"/>
<dbReference type="FunFam" id="2.60.40.10:FF:001379">
    <property type="entry name" value="Usherin"/>
    <property type="match status" value="1"/>
</dbReference>
<dbReference type="InterPro" id="IPR013783">
    <property type="entry name" value="Ig-like_fold"/>
</dbReference>
<feature type="domain" description="Fibronectin type-III" evidence="2">
    <location>
        <begin position="1934"/>
        <end position="2026"/>
    </location>
</feature>
<name>A0A2U3X8Y2_LEPWE</name>
<feature type="domain" description="Fibronectin type-III" evidence="2">
    <location>
        <begin position="1264"/>
        <end position="1354"/>
    </location>
</feature>
<dbReference type="FunFam" id="2.60.40.10:FF:001030">
    <property type="entry name" value="Usherin"/>
    <property type="match status" value="1"/>
</dbReference>
<feature type="transmembrane region" description="Helical" evidence="1">
    <location>
        <begin position="2712"/>
        <end position="2734"/>
    </location>
</feature>
<organism evidence="3 4">
    <name type="scientific">Leptonychotes weddellii</name>
    <name type="common">Weddell seal</name>
    <name type="synonym">Otaria weddellii</name>
    <dbReference type="NCBI Taxonomy" id="9713"/>
    <lineage>
        <taxon>Eukaryota</taxon>
        <taxon>Metazoa</taxon>
        <taxon>Chordata</taxon>
        <taxon>Craniata</taxon>
        <taxon>Vertebrata</taxon>
        <taxon>Euteleostomi</taxon>
        <taxon>Mammalia</taxon>
        <taxon>Eutheria</taxon>
        <taxon>Laurasiatheria</taxon>
        <taxon>Carnivora</taxon>
        <taxon>Caniformia</taxon>
        <taxon>Pinnipedia</taxon>
        <taxon>Phocidae</taxon>
        <taxon>Monachinae</taxon>
        <taxon>Lobodontini</taxon>
        <taxon>Leptonychotes</taxon>
    </lineage>
</organism>
<feature type="domain" description="Fibronectin type-III" evidence="2">
    <location>
        <begin position="1446"/>
        <end position="1537"/>
    </location>
</feature>
<proteinExistence type="predicted"/>
<evidence type="ECO:0000313" key="4">
    <source>
        <dbReference type="RefSeq" id="XP_006727901.1"/>
    </source>
</evidence>
<dbReference type="CDD" id="cd00063">
    <property type="entry name" value="FN3"/>
    <property type="match status" value="21"/>
</dbReference>
<keyword evidence="3" id="KW-1185">Reference proteome</keyword>
<feature type="domain" description="Fibronectin type-III" evidence="2">
    <location>
        <begin position="294"/>
        <end position="393"/>
    </location>
</feature>
<dbReference type="FunFam" id="2.60.40.10:FF:001037">
    <property type="entry name" value="Usherin"/>
    <property type="match status" value="1"/>
</dbReference>
<reference evidence="4" key="1">
    <citation type="submission" date="2025-08" db="UniProtKB">
        <authorList>
            <consortium name="RefSeq"/>
        </authorList>
    </citation>
    <scope>IDENTIFICATION</scope>
    <source>
        <tissue evidence="4">Liver</tissue>
    </source>
</reference>
<dbReference type="Pfam" id="PF24748">
    <property type="entry name" value="Galaxin_repeat"/>
    <property type="match status" value="1"/>
</dbReference>
<feature type="domain" description="Fibronectin type-III" evidence="2">
    <location>
        <begin position="1173"/>
        <end position="1261"/>
    </location>
</feature>
<keyword evidence="1" id="KW-0472">Membrane</keyword>
<dbReference type="FunFam" id="2.60.40.10:FF:001227">
    <property type="entry name" value="Usherin"/>
    <property type="match status" value="1"/>
</dbReference>
<feature type="domain" description="Fibronectin type-III" evidence="2">
    <location>
        <begin position="1740"/>
        <end position="1825"/>
    </location>
</feature>
<feature type="domain" description="Fibronectin type-III" evidence="2">
    <location>
        <begin position="1827"/>
        <end position="1933"/>
    </location>
</feature>
<dbReference type="FunFam" id="2.60.40.10:FF:001251">
    <property type="entry name" value="usherin"/>
    <property type="match status" value="1"/>
</dbReference>
<feature type="domain" description="Fibronectin type-III" evidence="2">
    <location>
        <begin position="491"/>
        <end position="594"/>
    </location>
</feature>
<dbReference type="FunFam" id="2.60.40.10:FF:001176">
    <property type="entry name" value="Usherin"/>
    <property type="match status" value="1"/>
</dbReference>
<dbReference type="PROSITE" id="PS50853">
    <property type="entry name" value="FN3"/>
    <property type="match status" value="22"/>
</dbReference>
<dbReference type="FunFam" id="2.60.40.10:FF:001945">
    <property type="entry name" value="Usherin"/>
    <property type="match status" value="1"/>
</dbReference>
<feature type="domain" description="Fibronectin type-III" evidence="2">
    <location>
        <begin position="108"/>
        <end position="202"/>
    </location>
</feature>
<feature type="domain" description="Fibronectin type-III" evidence="2">
    <location>
        <begin position="2406"/>
        <end position="2498"/>
    </location>
</feature>
<dbReference type="InterPro" id="IPR050713">
    <property type="entry name" value="RTP_Phos/Ushers"/>
</dbReference>
<dbReference type="FunFam" id="2.60.40.10:FF:000991">
    <property type="entry name" value="Usherin"/>
    <property type="match status" value="1"/>
</dbReference>
<dbReference type="SMART" id="SM00060">
    <property type="entry name" value="FN3"/>
    <property type="match status" value="23"/>
</dbReference>
<dbReference type="InterPro" id="IPR056601">
    <property type="entry name" value="Galaxin_dom"/>
</dbReference>
<dbReference type="Gene3D" id="2.60.40.10">
    <property type="entry name" value="Immunoglobulins"/>
    <property type="match status" value="24"/>
</dbReference>
<dbReference type="Pfam" id="PF00041">
    <property type="entry name" value="fn3"/>
    <property type="match status" value="14"/>
</dbReference>
<dbReference type="FunFam" id="2.60.40.10:FF:001168">
    <property type="entry name" value="Usherin"/>
    <property type="match status" value="1"/>
</dbReference>
<dbReference type="RefSeq" id="XP_006727901.1">
    <property type="nucleotide sequence ID" value="XM_006727838.1"/>
</dbReference>
<feature type="domain" description="Fibronectin type-III" evidence="2">
    <location>
        <begin position="1356"/>
        <end position="1442"/>
    </location>
</feature>
<feature type="domain" description="Fibronectin type-III" evidence="2">
    <location>
        <begin position="2206"/>
        <end position="2302"/>
    </location>
</feature>
<dbReference type="FunFam" id="2.60.40.10:FF:001173">
    <property type="entry name" value="Usherin"/>
    <property type="match status" value="1"/>
</dbReference>
<evidence type="ECO:0000256" key="1">
    <source>
        <dbReference type="SAM" id="Phobius"/>
    </source>
</evidence>
<dbReference type="GeneID" id="102744785"/>
<feature type="domain" description="Fibronectin type-III" evidence="2">
    <location>
        <begin position="693"/>
        <end position="783"/>
    </location>
</feature>
<dbReference type="FunFam" id="2.60.40.10:FF:001296">
    <property type="entry name" value="Usherin"/>
    <property type="match status" value="1"/>
</dbReference>
<feature type="domain" description="Fibronectin type-III" evidence="2">
    <location>
        <begin position="2118"/>
        <end position="2202"/>
    </location>
</feature>
<dbReference type="OrthoDB" id="5984158at2759"/>
<dbReference type="FunFam" id="2.60.40.10:FF:000915">
    <property type="entry name" value="Usherin"/>
    <property type="match status" value="1"/>
</dbReference>
<dbReference type="PANTHER" id="PTHR46957:SF7">
    <property type="entry name" value="USHERIN"/>
    <property type="match status" value="1"/>
</dbReference>
<dbReference type="STRING" id="9713.A0A2U3X8Y2"/>
<dbReference type="FunFam" id="2.60.40.10:FF:001211">
    <property type="entry name" value="Usherin"/>
    <property type="match status" value="1"/>
</dbReference>
<keyword evidence="1" id="KW-0812">Transmembrane</keyword>
<feature type="domain" description="Fibronectin type-III" evidence="2">
    <location>
        <begin position="2308"/>
        <end position="2405"/>
    </location>
</feature>
<protein>
    <submittedName>
        <fullName evidence="4">Usherin</fullName>
    </submittedName>
</protein>
<dbReference type="FunFam" id="2.60.40.10:FF:001100">
    <property type="entry name" value="Usherin"/>
    <property type="match status" value="1"/>
</dbReference>
<dbReference type="FunFam" id="2.60.40.10:FF:001716">
    <property type="entry name" value="Usherin"/>
    <property type="match status" value="1"/>
</dbReference>
<dbReference type="FunFam" id="2.60.40.10:FF:001285">
    <property type="entry name" value="Usherin"/>
    <property type="match status" value="1"/>
</dbReference>
<sequence>MVVNQEEVVEDQIDMDMKIPIQGKTCSSFGECCEHTAYNHWILQADNNYTLLNGTQAMHRGEETNRWVLIKGLVPFTNYTVQVNVSNSQGSLMSDPVTFAMPPGAPDGVLPPRLSSATPTSLQVVWFTPARNNAPGSPRYQLQMRPGHSTHGFIELFSNPSASLSYEVRDLQPYTEYEFRLVASNGFGSAHSSWILFMTTEDKPGPMDPPILLDVKSRMMLVTWQHPLKCNGVITHYNIYQHGHLSLKTSGNITNCTVIHLRPYTAYKFQVEACTSKGCSLSPESQTVWTLPDAPEDIPSPELFSDTPTSVIISWQPPKHPNGLVENFTIDRRVQGEEEFTTLVTLPRSHPMRFIDKTSALSPWTKYEYRVLMSTLHGGANSSGWVEVTTRPSRPAGVQPPKVHVLGPDTAKVTWKPPLMQNGDILSYEIRMPYPHLTITNVTSSVLSRVITHLIPFTNYSVTIVACSGGNGYLGGCTESLPTHVTTHPTLPQGINPLLVIPLSESYVGISWQPPSRPNGPDLRYELLRRKIQQPLASNPPEDLNLWHNIYSGTQWFYEDKGLSRFTTYEYKVFVHNSEGFSPSEGATVTTLAGLPERGANLTVTVVNHTAIDVTWAKPTFQDLQGDVEYYTLFWSSATSNESLKILPDVNSHVISHLNPNTEYRIFISVFNGVHSISGEVLRATTFDGEPQGMLPPEVVIINSTAVRVIWTSPSNPNGVVTEYSVYVNNKLYKTGMNVPGSFILRDLSPFTIYDIQVEVCTKYACVKSNGTQITTVEDTPSDIPTPTIHGITSRSLQVDWLSPGKSNGIILGYDVLRKTWHSCPKTQKLRKDHSGELCKAVKCQKPKTICGERCYSPEAQVCCNGVLYDPQPGHHCCEEKYIPFVLNSTVVCCGGRIQEAQPNHHCCSGYYTRILPGEVCCPDEQHNRVSTGIGDSCCGRMPYSTSGNQICCAGRLHDGHGQQCCGGQIVSKDLECCGGEEEGMAYSRLPGMFCCGQDYVNMSDTICCSASSGESKAHVKKNDPVPIKCCETELIPKSQKCCNGVGYNPLKYVCSDKISTGMMMKETRECGMLCPASLEATAYCGRCDFNFTSHICTVIRGPHNSTGKESIEEICSSAEETVHTGSINTFSFTDVNLEPYMTYEYRISAWNSYGRGFSKAIRAKTKEDVPEGVSAPRWAKMDNREDVIVLNWKKPIQSNGPIIYYILLRNGIECFRGTSLSFSDTEGIWPFQEYSYQLKACTAAGCAISSKVVASTTQGVPESILPPRVTAPSAEALHLSWSVPEKPNGVIKEYQLRQVGKGLIYTGTTDRRQHTVTGLQPYTNYSFTLTACTSAGCTSSEPFLGQTLQAAPEGVWVTPRHIIINSTTVELFWSPPEKPNGLISQYQLSRNGTLVFLGDSEEQNFTDKNLEPNSRYVYTLEATTGGGSNPSDDYIVQTPALTPEEIQPPYNITAIGPYSVFIAWTPPGILIPKMPVEYNVLLNAGSVAPLTSSVGHHQCILLENLAPFTQYEIRIQACQNGSCGVSSRTFVKTFEAAPMDLHSPVLKALGSACIEVKWMPPEKPNGVIINYFLHRRPAGIEEESLLFVWSEGALEFTDASDTLMPFTLYEYRVRAHNSRGSVESLWSSARTLEAPPQYLPAPWVQATSAHSVLLKWTKPELPNGIISQYHVVYQERPDDPTFNVSTVHAFTVMGMSLQAHLFGLEPFTTYHIGIVATNQAGEVSSPWTVVQTLESSPSGLSNFTVEQQENGRALLLQWSEPVRTNGVIQTYNIFSEGILEYTGLNRQFLFRRLVPFTLYTLILEACTKVGCAHSAPQPLWTEEAPPHSQLAPAIQSVGSTSIELSWSEPLHPHGKIIRYEVIRRCFEGKAWGNQTIQADEKIVFTEYNTERNTFMYNDTGLQPWTQCGYKIHTWNSAGHTCSSWNVVRTMPAPPEGLSPPEVACVSMNPPKLLISWIPPEQSNGIIQSYKLQRNRVLYPFSFDAVTFNYTDEDLLPFSTYSYAVIACSDGGCSTSETTSFTTPEAAPAGVSPPALRTINATQINVSWAPPSIQNGKITKYLLRLDGKEYLAGQSLSLLVSDLQPYTQYNFSLEACTNGGCTASASRSAWTMEAPPQNMDPPKLQVTGSESIEITWKPPRKPNGQIRSYELRRDGTIVYTGLETRYHDFTLTPGVEYGYTVTANNSQGGVLSPLIKDRTSPSAPSGIEPPKLKAKGPQQILVNWDAPVRTNGHIVNYTLFIRELFEKETKVIHINTTHNSFDTQSFVVDKLKPFHRYEVRVQACTLLGCASSDWTSLQTPEVAPLMQPPPHLEVRMAPGGFQPTVALSWMGPLQPNGRVLYYEVYRRQITTRPGKSNPVLTYNGSSSSFIDFELSPFTEYEYQVWAVNSAGKAPSTWTWCRTGPAPPEGLGAPTFHAVSSTQAVVNISAPGKPNGIVGLYRLFSNASGVETVLSEGMATQQTLHGLQPFTTYSVGVEACTCFNCCSKGPTAELRTHPAPPSGLSSPQIQTLSSRTGSFRWSPPLFPNGVIQSYELQLYAACPPDLATLCAPGQAETKYVGLGLTASLEGLQPYTTYKLRVVAHNEVGSTASGWISFITQTELPQYRAPFLVDSNLSLVRVDWSGSFLLNGPLKEFVVTDGGQRVYSGFDTTLYLPRTADKTFFFQVICTTDEGSVKTPVVQYDTATGFGLVLTTPGEKRGSGNKSTEFYSELWFIVLMAILGLILLAIFLSLILQRKIHKEPYIRERPPLVPIQKRMSPLNVYPPGETHVGLADTKIPRSGTPISIRSNRSISVLRIPSQSQISQTCSQGSLPGSVSQLMHIQDKKVLIDESLWETITGHESGLYVDEEDLMNAIKGFSSVTKEHTTFTDTHL</sequence>
<dbReference type="FunFam" id="2.60.40.10:FF:001161">
    <property type="entry name" value="Usherin"/>
    <property type="match status" value="1"/>
</dbReference>
<dbReference type="PANTHER" id="PTHR46957">
    <property type="entry name" value="CYTOKINE RECEPTOR"/>
    <property type="match status" value="1"/>
</dbReference>
<feature type="domain" description="Fibronectin type-III" evidence="2">
    <location>
        <begin position="1636"/>
        <end position="1739"/>
    </location>
</feature>
<accession>A0A2U3X8Y2</accession>
<dbReference type="FunFam" id="2.60.40.10:FF:001236">
    <property type="entry name" value="Usherin"/>
    <property type="match status" value="1"/>
</dbReference>
<feature type="domain" description="Fibronectin type-III" evidence="2">
    <location>
        <begin position="206"/>
        <end position="293"/>
    </location>
</feature>
<dbReference type="FunFam" id="2.60.40.10:FF:001023">
    <property type="entry name" value="usherin"/>
    <property type="match status" value="1"/>
</dbReference>
<dbReference type="SUPFAM" id="SSF49265">
    <property type="entry name" value="Fibronectin type III"/>
    <property type="match status" value="15"/>
</dbReference>
<dbReference type="Proteomes" id="UP000245341">
    <property type="component" value="Unplaced"/>
</dbReference>
<feature type="domain" description="Fibronectin type-III" evidence="2">
    <location>
        <begin position="598"/>
        <end position="692"/>
    </location>
</feature>
<feature type="domain" description="Fibronectin type-III" evidence="2">
    <location>
        <begin position="2030"/>
        <end position="2117"/>
    </location>
</feature>
<evidence type="ECO:0000313" key="3">
    <source>
        <dbReference type="Proteomes" id="UP000245341"/>
    </source>
</evidence>
<dbReference type="FunFam" id="2.60.40.10:FF:000819">
    <property type="entry name" value="Usherin"/>
    <property type="match status" value="1"/>
</dbReference>
<dbReference type="FunFam" id="2.60.40.10:FF:001390">
    <property type="entry name" value="Usherin"/>
    <property type="match status" value="1"/>
</dbReference>
<feature type="domain" description="Fibronectin type-III" evidence="2">
    <location>
        <begin position="2499"/>
        <end position="2601"/>
    </location>
</feature>
<feature type="domain" description="Fibronectin type-III" evidence="2">
    <location>
        <begin position="397"/>
        <end position="490"/>
    </location>
</feature>